<dbReference type="Pfam" id="PF00578">
    <property type="entry name" value="AhpC-TSA"/>
    <property type="match status" value="1"/>
</dbReference>
<dbReference type="InterPro" id="IPR017937">
    <property type="entry name" value="Thioredoxin_CS"/>
</dbReference>
<reference evidence="7" key="1">
    <citation type="submission" date="2017-08" db="EMBL/GenBank/DDBJ databases">
        <authorList>
            <person name="Imhoff J.F."/>
            <person name="Rahn T."/>
            <person name="Kuenzel S."/>
            <person name="Neulinger S.C."/>
        </authorList>
    </citation>
    <scope>NUCLEOTIDE SEQUENCE</scope>
    <source>
        <strain evidence="7">DSM 11080</strain>
    </source>
</reference>
<dbReference type="RefSeq" id="WP_200345014.1">
    <property type="nucleotide sequence ID" value="NZ_NRSJ01000005.1"/>
</dbReference>
<feature type="chain" id="PRO_5042484309" evidence="5">
    <location>
        <begin position="27"/>
        <end position="179"/>
    </location>
</feature>
<proteinExistence type="predicted"/>
<dbReference type="GO" id="GO:0017004">
    <property type="term" value="P:cytochrome complex assembly"/>
    <property type="evidence" value="ECO:0007669"/>
    <property type="project" value="UniProtKB-KW"/>
</dbReference>
<dbReference type="Proteomes" id="UP001296776">
    <property type="component" value="Unassembled WGS sequence"/>
</dbReference>
<feature type="signal peptide" evidence="5">
    <location>
        <begin position="1"/>
        <end position="26"/>
    </location>
</feature>
<keyword evidence="2" id="KW-0201">Cytochrome c-type biogenesis</keyword>
<evidence type="ECO:0000313" key="7">
    <source>
        <dbReference type="EMBL" id="MBK1703844.1"/>
    </source>
</evidence>
<protein>
    <submittedName>
        <fullName evidence="7">Alkyl hydroperoxide reductase</fullName>
    </submittedName>
</protein>
<organism evidence="7 8">
    <name type="scientific">Halochromatium glycolicum</name>
    <dbReference type="NCBI Taxonomy" id="85075"/>
    <lineage>
        <taxon>Bacteria</taxon>
        <taxon>Pseudomonadati</taxon>
        <taxon>Pseudomonadota</taxon>
        <taxon>Gammaproteobacteria</taxon>
        <taxon>Chromatiales</taxon>
        <taxon>Chromatiaceae</taxon>
        <taxon>Halochromatium</taxon>
    </lineage>
</organism>
<dbReference type="InterPro" id="IPR000866">
    <property type="entry name" value="AhpC/TSA"/>
</dbReference>
<dbReference type="GO" id="GO:0030313">
    <property type="term" value="C:cell envelope"/>
    <property type="evidence" value="ECO:0007669"/>
    <property type="project" value="UniProtKB-SubCell"/>
</dbReference>
<dbReference type="Gene3D" id="3.40.30.10">
    <property type="entry name" value="Glutaredoxin"/>
    <property type="match status" value="1"/>
</dbReference>
<dbReference type="AlphaFoldDB" id="A0AAJ0U222"/>
<comment type="subcellular location">
    <subcellularLocation>
        <location evidence="1">Cell envelope</location>
    </subcellularLocation>
</comment>
<accession>A0AAJ0U222</accession>
<dbReference type="InterPro" id="IPR013766">
    <property type="entry name" value="Thioredoxin_domain"/>
</dbReference>
<gene>
    <name evidence="7" type="ORF">CKO40_04620</name>
</gene>
<dbReference type="PROSITE" id="PS51352">
    <property type="entry name" value="THIOREDOXIN_2"/>
    <property type="match status" value="1"/>
</dbReference>
<keyword evidence="5" id="KW-0732">Signal</keyword>
<dbReference type="GO" id="GO:0016209">
    <property type="term" value="F:antioxidant activity"/>
    <property type="evidence" value="ECO:0007669"/>
    <property type="project" value="InterPro"/>
</dbReference>
<evidence type="ECO:0000256" key="2">
    <source>
        <dbReference type="ARBA" id="ARBA00022748"/>
    </source>
</evidence>
<dbReference type="PANTHER" id="PTHR42852">
    <property type="entry name" value="THIOL:DISULFIDE INTERCHANGE PROTEIN DSBE"/>
    <property type="match status" value="1"/>
</dbReference>
<feature type="domain" description="Thioredoxin" evidence="6">
    <location>
        <begin position="39"/>
        <end position="179"/>
    </location>
</feature>
<evidence type="ECO:0000313" key="8">
    <source>
        <dbReference type="Proteomes" id="UP001296776"/>
    </source>
</evidence>
<name>A0AAJ0U222_9GAMM</name>
<reference evidence="7" key="2">
    <citation type="journal article" date="2020" name="Microorganisms">
        <title>Osmotic Adaptation and Compatible Solute Biosynthesis of Phototrophic Bacteria as Revealed from Genome Analyses.</title>
        <authorList>
            <person name="Imhoff J.F."/>
            <person name="Rahn T."/>
            <person name="Kunzel S."/>
            <person name="Keller A."/>
            <person name="Neulinger S.C."/>
        </authorList>
    </citation>
    <scope>NUCLEOTIDE SEQUENCE</scope>
    <source>
        <strain evidence="7">DSM 11080</strain>
    </source>
</reference>
<evidence type="ECO:0000259" key="6">
    <source>
        <dbReference type="PROSITE" id="PS51352"/>
    </source>
</evidence>
<evidence type="ECO:0000256" key="5">
    <source>
        <dbReference type="SAM" id="SignalP"/>
    </source>
</evidence>
<evidence type="ECO:0000256" key="3">
    <source>
        <dbReference type="ARBA" id="ARBA00023157"/>
    </source>
</evidence>
<dbReference type="PANTHER" id="PTHR42852:SF6">
    <property type="entry name" value="THIOL:DISULFIDE INTERCHANGE PROTEIN DSBE"/>
    <property type="match status" value="1"/>
</dbReference>
<dbReference type="CDD" id="cd02966">
    <property type="entry name" value="TlpA_like_family"/>
    <property type="match status" value="1"/>
</dbReference>
<evidence type="ECO:0000256" key="1">
    <source>
        <dbReference type="ARBA" id="ARBA00004196"/>
    </source>
</evidence>
<comment type="caution">
    <text evidence="7">The sequence shown here is derived from an EMBL/GenBank/DDBJ whole genome shotgun (WGS) entry which is preliminary data.</text>
</comment>
<dbReference type="EMBL" id="NRSJ01000005">
    <property type="protein sequence ID" value="MBK1703844.1"/>
    <property type="molecule type" value="Genomic_DNA"/>
</dbReference>
<evidence type="ECO:0000256" key="4">
    <source>
        <dbReference type="ARBA" id="ARBA00023284"/>
    </source>
</evidence>
<dbReference type="PROSITE" id="PS00194">
    <property type="entry name" value="THIOREDOXIN_1"/>
    <property type="match status" value="1"/>
</dbReference>
<keyword evidence="3" id="KW-1015">Disulfide bond</keyword>
<dbReference type="InterPro" id="IPR036249">
    <property type="entry name" value="Thioredoxin-like_sf"/>
</dbReference>
<sequence length="179" mass="19979">MRCLPKRRTRLLSRLFGLAWALIAVASTAYGNDVELTPVEGEPMAPDFALQGPQGELYRLADFRGQPLIVNFWATWCPPCRAEMPAMQRAWEQLQDDGIGVIAINVGEDAESIEAFVEQVPVSFPLPMDTDSAVTQRWPLRGLPTTFVLAPDGRLVYKATGEREWDDPALLDRVRALKP</sequence>
<keyword evidence="4" id="KW-0676">Redox-active center</keyword>
<dbReference type="SUPFAM" id="SSF52833">
    <property type="entry name" value="Thioredoxin-like"/>
    <property type="match status" value="1"/>
</dbReference>
<keyword evidence="8" id="KW-1185">Reference proteome</keyword>
<dbReference type="InterPro" id="IPR050553">
    <property type="entry name" value="Thioredoxin_ResA/DsbE_sf"/>
</dbReference>
<dbReference type="GO" id="GO:0015036">
    <property type="term" value="F:disulfide oxidoreductase activity"/>
    <property type="evidence" value="ECO:0007669"/>
    <property type="project" value="UniProtKB-ARBA"/>
</dbReference>